<protein>
    <submittedName>
        <fullName evidence="2">Uncharacterized protein</fullName>
    </submittedName>
</protein>
<accession>A0A9W9Y8M5</accession>
<feature type="region of interest" description="Disordered" evidence="1">
    <location>
        <begin position="172"/>
        <end position="205"/>
    </location>
</feature>
<name>A0A9W9Y8M5_9CNID</name>
<feature type="compositionally biased region" description="Basic and acidic residues" evidence="1">
    <location>
        <begin position="172"/>
        <end position="182"/>
    </location>
</feature>
<gene>
    <name evidence="2" type="ORF">OS493_031109</name>
</gene>
<evidence type="ECO:0000256" key="1">
    <source>
        <dbReference type="SAM" id="MobiDB-lite"/>
    </source>
</evidence>
<dbReference type="EMBL" id="MU827812">
    <property type="protein sequence ID" value="KAJ7323697.1"/>
    <property type="molecule type" value="Genomic_DNA"/>
</dbReference>
<evidence type="ECO:0000313" key="2">
    <source>
        <dbReference type="EMBL" id="KAJ7323697.1"/>
    </source>
</evidence>
<reference evidence="2" key="1">
    <citation type="submission" date="2023-01" db="EMBL/GenBank/DDBJ databases">
        <title>Genome assembly of the deep-sea coral Lophelia pertusa.</title>
        <authorList>
            <person name="Herrera S."/>
            <person name="Cordes E."/>
        </authorList>
    </citation>
    <scope>NUCLEOTIDE SEQUENCE</scope>
    <source>
        <strain evidence="2">USNM1676648</strain>
        <tissue evidence="2">Polyp</tissue>
    </source>
</reference>
<evidence type="ECO:0000313" key="3">
    <source>
        <dbReference type="Proteomes" id="UP001163046"/>
    </source>
</evidence>
<dbReference type="Proteomes" id="UP001163046">
    <property type="component" value="Unassembled WGS sequence"/>
</dbReference>
<feature type="region of interest" description="Disordered" evidence="1">
    <location>
        <begin position="306"/>
        <end position="330"/>
    </location>
</feature>
<proteinExistence type="predicted"/>
<feature type="compositionally biased region" description="Polar residues" evidence="1">
    <location>
        <begin position="11"/>
        <end position="21"/>
    </location>
</feature>
<organism evidence="2 3">
    <name type="scientific">Desmophyllum pertusum</name>
    <dbReference type="NCBI Taxonomy" id="174260"/>
    <lineage>
        <taxon>Eukaryota</taxon>
        <taxon>Metazoa</taxon>
        <taxon>Cnidaria</taxon>
        <taxon>Anthozoa</taxon>
        <taxon>Hexacorallia</taxon>
        <taxon>Scleractinia</taxon>
        <taxon>Caryophylliina</taxon>
        <taxon>Caryophylliidae</taxon>
        <taxon>Desmophyllum</taxon>
    </lineage>
</organism>
<comment type="caution">
    <text evidence="2">The sequence shown here is derived from an EMBL/GenBank/DDBJ whole genome shotgun (WGS) entry which is preliminary data.</text>
</comment>
<keyword evidence="3" id="KW-1185">Reference proteome</keyword>
<sequence>MSNRAEGCGQWLSSKRTTTQLAPLPDATTKKKKKGLLNFATRSNRGENGGVNVQVSCSPLSPRARKKLQNAKQSKLDMFFKAEARPSGSTNDTTVTSEEKRIKIPLKRHRDDSSSSSEYGIETIQTNKLPVHSQEKEISETTDFNISRISDLGDSFHSSDECMENNLHQLELEPDKRRDSMDTHTLTPPNKKLRPSKIGSSLTESRRTVRNEFLSAEDEPSQSFHFSQWKKDQIAKCREIQDEHFIEGSPCADRSSLTNVEEESGLSSGHSNVGVEFSETPPFQFTQWAKQQVEVCRRIQKGTDSPDMVLHQSCNSGEQNNKPKLEPRGRNNTEMLNNHSDSHFDFSEWAENQAKLCRRHQETEDTSTVNWENENWDEWIYKTGRTGPMSLLSDESEFQFTEWVKSQVRKCRIISEDSEEGSSNFN</sequence>
<dbReference type="OrthoDB" id="5964436at2759"/>
<dbReference type="AlphaFoldDB" id="A0A9W9Y8M5"/>
<feature type="compositionally biased region" description="Basic and acidic residues" evidence="1">
    <location>
        <begin position="321"/>
        <end position="330"/>
    </location>
</feature>
<feature type="region of interest" description="Disordered" evidence="1">
    <location>
        <begin position="1"/>
        <end position="71"/>
    </location>
</feature>